<name>A0A0C1DLG7_9SPHI</name>
<dbReference type="PANTHER" id="PTHR16504">
    <property type="entry name" value="5'(3')-DEOXYRIBONUCLEOTIDASE"/>
    <property type="match status" value="1"/>
</dbReference>
<sequence>MKRIAIDMDEVIADALGKFIKLYNRDYNVPLDLKIEAGNEIYHHVPQEVNQKWFEYINEPGFFRDMEVIPDSQRVIKALQEKYDVYIVSAAMEFRNSLVDKYDWMAEHFPFIDWQHIMFCGNKIVEVDILIDDRIKNFAGFKGRPLLFTSPHNLLITQYERVNTWEEVAGLLL</sequence>
<keyword evidence="4" id="KW-1185">Reference proteome</keyword>
<dbReference type="SFLD" id="SFLDS00003">
    <property type="entry name" value="Haloacid_Dehalogenase"/>
    <property type="match status" value="1"/>
</dbReference>
<comment type="similarity">
    <text evidence="1">Belongs to the 5'(3')-deoxyribonucleotidase family.</text>
</comment>
<dbReference type="InterPro" id="IPR010708">
    <property type="entry name" value="5'(3')-deoxyribonucleotidase"/>
</dbReference>
<feature type="active site" description="Nucleophile" evidence="2">
    <location>
        <position position="7"/>
    </location>
</feature>
<dbReference type="PANTHER" id="PTHR16504:SF4">
    <property type="entry name" value="5'(3')-DEOXYRIBONUCLEOTIDASE"/>
    <property type="match status" value="1"/>
</dbReference>
<gene>
    <name evidence="3" type="ORF">OC25_08130</name>
</gene>
<reference evidence="3 4" key="1">
    <citation type="submission" date="2014-10" db="EMBL/GenBank/DDBJ databases">
        <title>Pedobacter Kyungheensis.</title>
        <authorList>
            <person name="Anderson B.M."/>
            <person name="Newman J.D."/>
        </authorList>
    </citation>
    <scope>NUCLEOTIDE SEQUENCE [LARGE SCALE GENOMIC DNA]</scope>
    <source>
        <strain evidence="3 4">KACC 16221</strain>
    </source>
</reference>
<dbReference type="AlphaFoldDB" id="A0A0C1DLG7"/>
<comment type="caution">
    <text evidence="3">The sequence shown here is derived from an EMBL/GenBank/DDBJ whole genome shotgun (WGS) entry which is preliminary data.</text>
</comment>
<evidence type="ECO:0000313" key="3">
    <source>
        <dbReference type="EMBL" id="KIA94895.1"/>
    </source>
</evidence>
<dbReference type="RefSeq" id="WP_039474096.1">
    <property type="nucleotide sequence ID" value="NZ_JSYN01000007.1"/>
</dbReference>
<dbReference type="InterPro" id="IPR023214">
    <property type="entry name" value="HAD_sf"/>
</dbReference>
<dbReference type="GO" id="GO:0009223">
    <property type="term" value="P:pyrimidine deoxyribonucleotide catabolic process"/>
    <property type="evidence" value="ECO:0007669"/>
    <property type="project" value="TreeGrafter"/>
</dbReference>
<dbReference type="SFLD" id="SFLDG01126">
    <property type="entry name" value="C1.2:_Nucleotidase_Like"/>
    <property type="match status" value="1"/>
</dbReference>
<dbReference type="Proteomes" id="UP000031246">
    <property type="component" value="Unassembled WGS sequence"/>
</dbReference>
<dbReference type="Gene3D" id="1.10.40.40">
    <property type="entry name" value="Deoxyribonucleotidase, domain 2"/>
    <property type="match status" value="1"/>
</dbReference>
<protein>
    <submittedName>
        <fullName evidence="3">5'-3'-deoxyribonucleotidase</fullName>
    </submittedName>
</protein>
<organism evidence="3 4">
    <name type="scientific">Pedobacter kyungheensis</name>
    <dbReference type="NCBI Taxonomy" id="1069985"/>
    <lineage>
        <taxon>Bacteria</taxon>
        <taxon>Pseudomonadati</taxon>
        <taxon>Bacteroidota</taxon>
        <taxon>Sphingobacteriia</taxon>
        <taxon>Sphingobacteriales</taxon>
        <taxon>Sphingobacteriaceae</taxon>
        <taxon>Pedobacter</taxon>
    </lineage>
</organism>
<dbReference type="GO" id="GO:0008253">
    <property type="term" value="F:5'-nucleotidase activity"/>
    <property type="evidence" value="ECO:0007669"/>
    <property type="project" value="InterPro"/>
</dbReference>
<dbReference type="InterPro" id="IPR036412">
    <property type="entry name" value="HAD-like_sf"/>
</dbReference>
<dbReference type="SFLD" id="SFLDG01146">
    <property type="entry name" value="C1.2.2"/>
    <property type="match status" value="1"/>
</dbReference>
<dbReference type="Gene3D" id="3.40.50.1000">
    <property type="entry name" value="HAD superfamily/HAD-like"/>
    <property type="match status" value="1"/>
</dbReference>
<accession>A0A0C1DLG7</accession>
<evidence type="ECO:0000256" key="2">
    <source>
        <dbReference type="PIRSR" id="PIRSR610708-1"/>
    </source>
</evidence>
<evidence type="ECO:0000313" key="4">
    <source>
        <dbReference type="Proteomes" id="UP000031246"/>
    </source>
</evidence>
<feature type="active site" description="Proton donor" evidence="2">
    <location>
        <position position="9"/>
    </location>
</feature>
<dbReference type="EMBL" id="JSYN01000007">
    <property type="protein sequence ID" value="KIA94895.1"/>
    <property type="molecule type" value="Genomic_DNA"/>
</dbReference>
<dbReference type="Pfam" id="PF06941">
    <property type="entry name" value="NT5C"/>
    <property type="match status" value="1"/>
</dbReference>
<evidence type="ECO:0000256" key="1">
    <source>
        <dbReference type="ARBA" id="ARBA00009589"/>
    </source>
</evidence>
<dbReference type="SUPFAM" id="SSF56784">
    <property type="entry name" value="HAD-like"/>
    <property type="match status" value="1"/>
</dbReference>
<proteinExistence type="inferred from homology"/>